<dbReference type="EMBL" id="FXZK01000005">
    <property type="protein sequence ID" value="SMY08675.1"/>
    <property type="molecule type" value="Genomic_DNA"/>
</dbReference>
<dbReference type="Pfam" id="PF12146">
    <property type="entry name" value="Hydrolase_4"/>
    <property type="match status" value="1"/>
</dbReference>
<dbReference type="SUPFAM" id="SSF53474">
    <property type="entry name" value="alpha/beta-Hydrolases"/>
    <property type="match status" value="1"/>
</dbReference>
<dbReference type="AlphaFoldDB" id="A0A238LH00"/>
<dbReference type="Gene3D" id="3.40.50.1820">
    <property type="entry name" value="alpha/beta hydrolase"/>
    <property type="match status" value="1"/>
</dbReference>
<feature type="region of interest" description="Disordered" evidence="1">
    <location>
        <begin position="271"/>
        <end position="290"/>
    </location>
</feature>
<protein>
    <recommendedName>
        <fullName evidence="2">Serine aminopeptidase S33 domain-containing protein</fullName>
    </recommendedName>
</protein>
<dbReference type="InterPro" id="IPR029058">
    <property type="entry name" value="AB_hydrolase_fold"/>
</dbReference>
<feature type="compositionally biased region" description="Basic residues" evidence="1">
    <location>
        <begin position="279"/>
        <end position="290"/>
    </location>
</feature>
<gene>
    <name evidence="3" type="ORF">LOM8899_02830</name>
</gene>
<sequence length="290" mass="30918">MSVLAVSQSALPSSEALAAMLDRLPEAAPVVVLIHGYRYAPGVPGHDPHDLILSPDVRDPRRRIISWPRHLRLLGDDTLAVAFGWNARGGIWGAYRRAGVAGRDLAEVIARIKAVAPDRPIHVLAHSLGARVALATLPHCPRGSVQRVILIAGAAFRAEAAAVMASDTGARPEVLHVRGPENTFFEALLRAAFPWAGPSLGAGLPGVAGWVDLALDRPGVLPSLARLGHRIAPHRARICHWSGYTRPGIFGLYRAVLSGRVPMAALARAGVPPAAPRPIRPRRRAGQTVR</sequence>
<name>A0A238LH00_9RHOB</name>
<evidence type="ECO:0000313" key="4">
    <source>
        <dbReference type="Proteomes" id="UP000201613"/>
    </source>
</evidence>
<dbReference type="InterPro" id="IPR022742">
    <property type="entry name" value="Hydrolase_4"/>
</dbReference>
<proteinExistence type="predicted"/>
<evidence type="ECO:0000259" key="2">
    <source>
        <dbReference type="Pfam" id="PF12146"/>
    </source>
</evidence>
<feature type="domain" description="Serine aminopeptidase S33" evidence="2">
    <location>
        <begin position="103"/>
        <end position="155"/>
    </location>
</feature>
<evidence type="ECO:0000313" key="3">
    <source>
        <dbReference type="EMBL" id="SMY08675.1"/>
    </source>
</evidence>
<keyword evidence="4" id="KW-1185">Reference proteome</keyword>
<dbReference type="OrthoDB" id="7303283at2"/>
<accession>A0A238LH00</accession>
<dbReference type="Proteomes" id="UP000201613">
    <property type="component" value="Unassembled WGS sequence"/>
</dbReference>
<dbReference type="RefSeq" id="WP_093992847.1">
    <property type="nucleotide sequence ID" value="NZ_FXZK01000005.1"/>
</dbReference>
<evidence type="ECO:0000256" key="1">
    <source>
        <dbReference type="SAM" id="MobiDB-lite"/>
    </source>
</evidence>
<organism evidence="3 4">
    <name type="scientific">Flavimaricola marinus</name>
    <dbReference type="NCBI Taxonomy" id="1819565"/>
    <lineage>
        <taxon>Bacteria</taxon>
        <taxon>Pseudomonadati</taxon>
        <taxon>Pseudomonadota</taxon>
        <taxon>Alphaproteobacteria</taxon>
        <taxon>Rhodobacterales</taxon>
        <taxon>Paracoccaceae</taxon>
        <taxon>Flavimaricola</taxon>
    </lineage>
</organism>
<reference evidence="3 4" key="1">
    <citation type="submission" date="2017-05" db="EMBL/GenBank/DDBJ databases">
        <authorList>
            <person name="Song R."/>
            <person name="Chenine A.L."/>
            <person name="Ruprecht R.M."/>
        </authorList>
    </citation>
    <scope>NUCLEOTIDE SEQUENCE [LARGE SCALE GENOMIC DNA]</scope>
    <source>
        <strain evidence="3 4">CECT 8899</strain>
    </source>
</reference>